<evidence type="ECO:0000313" key="3">
    <source>
        <dbReference type="Proteomes" id="UP000005402"/>
    </source>
</evidence>
<dbReference type="PROSITE" id="PS51257">
    <property type="entry name" value="PROKAR_LIPOPROTEIN"/>
    <property type="match status" value="1"/>
</dbReference>
<sequence>MKNWKIYSILFLVTTVFVSCKKESNTVITSDDTNTIEYAKGFTIEAYDQYSVVNVKQAWVGADKSFKYVLYKEGKEVIPDSLRTLPSLKVPVQSIVVTSTTHLPSLVVLEEEKSLKGFPGLNYVSSPSIRKLINDNHIKEVGQNEQLNTELLLDLNPSVIVAFAMDGSNQALQLIEKSGIPVVYNGDWVEQTPLGKAEWIKLFGALYGKEKEAKIFFDKIVQDYKEAQALVKDAKNNPTVMSGAMYQDVWYTPQGQSWMAIYFKDAKSDYLWKETEGTGSLSLSLEVVLDKAIDASFWINPAQYETLQQLVDANPHYAKFNAFKNKNVYSFSPRKGETGGSLFYELGPTRPDLVLKDLIYILHPEISIPNYQPVFFEQLK</sequence>
<organism evidence="2 3">
    <name type="scientific">Myroides odoratimimus CCUG 10230</name>
    <dbReference type="NCBI Taxonomy" id="883150"/>
    <lineage>
        <taxon>Bacteria</taxon>
        <taxon>Pseudomonadati</taxon>
        <taxon>Bacteroidota</taxon>
        <taxon>Flavobacteriia</taxon>
        <taxon>Flavobacteriales</taxon>
        <taxon>Flavobacteriaceae</taxon>
        <taxon>Myroides</taxon>
    </lineage>
</organism>
<dbReference type="Proteomes" id="UP000005402">
    <property type="component" value="Unassembled WGS sequence"/>
</dbReference>
<keyword evidence="3" id="KW-1185">Reference proteome</keyword>
<dbReference type="PANTHER" id="PTHR30535">
    <property type="entry name" value="VITAMIN B12-BINDING PROTEIN"/>
    <property type="match status" value="1"/>
</dbReference>
<evidence type="ECO:0000259" key="1">
    <source>
        <dbReference type="PROSITE" id="PS50983"/>
    </source>
</evidence>
<dbReference type="PANTHER" id="PTHR30535:SF34">
    <property type="entry name" value="MOLYBDATE-BINDING PROTEIN MOLA"/>
    <property type="match status" value="1"/>
</dbReference>
<comment type="caution">
    <text evidence="2">The sequence shown here is derived from an EMBL/GenBank/DDBJ whole genome shotgun (WGS) entry which is preliminary data.</text>
</comment>
<dbReference type="InterPro" id="IPR050902">
    <property type="entry name" value="ABC_Transporter_SBP"/>
</dbReference>
<accession>A0ABN0E9V3</accession>
<name>A0ABN0E9V3_9FLAO</name>
<dbReference type="Gene3D" id="3.40.50.1980">
    <property type="entry name" value="Nitrogenase molybdenum iron protein domain"/>
    <property type="match status" value="2"/>
</dbReference>
<dbReference type="InterPro" id="IPR002491">
    <property type="entry name" value="ABC_transptr_periplasmic_BD"/>
</dbReference>
<dbReference type="EMBL" id="AGEC02000024">
    <property type="protein sequence ID" value="EHO09185.1"/>
    <property type="molecule type" value="Genomic_DNA"/>
</dbReference>
<evidence type="ECO:0000313" key="2">
    <source>
        <dbReference type="EMBL" id="EHO09185.1"/>
    </source>
</evidence>
<feature type="domain" description="Fe/B12 periplasmic-binding" evidence="1">
    <location>
        <begin position="94"/>
        <end position="366"/>
    </location>
</feature>
<dbReference type="PROSITE" id="PS50983">
    <property type="entry name" value="FE_B12_PBP"/>
    <property type="match status" value="1"/>
</dbReference>
<dbReference type="Pfam" id="PF01497">
    <property type="entry name" value="Peripla_BP_2"/>
    <property type="match status" value="1"/>
</dbReference>
<dbReference type="RefSeq" id="WP_006258771.1">
    <property type="nucleotide sequence ID" value="NZ_KE161016.1"/>
</dbReference>
<reference evidence="2" key="1">
    <citation type="submission" date="2012-07" db="EMBL/GenBank/DDBJ databases">
        <title>The Genome Sequence of Myroides odoratimimus CCUG 10230.</title>
        <authorList>
            <consortium name="The Broad Institute Genome Sequencing Platform"/>
            <person name="Earl A."/>
            <person name="Ward D."/>
            <person name="Feldgarden M."/>
            <person name="Gevers D."/>
            <person name="Huys G."/>
            <person name="Walker B."/>
            <person name="Young S.K."/>
            <person name="Zeng Q."/>
            <person name="Gargeya S."/>
            <person name="Fitzgerald M."/>
            <person name="Haas B."/>
            <person name="Abouelleil A."/>
            <person name="Alvarado L."/>
            <person name="Arachchi H.M."/>
            <person name="Berlin A.M."/>
            <person name="Chapman S.B."/>
            <person name="Goldberg J."/>
            <person name="Griggs A."/>
            <person name="Gujja S."/>
            <person name="Hansen M."/>
            <person name="Howarth C."/>
            <person name="Imamovic A."/>
            <person name="Larimer J."/>
            <person name="McCowen C."/>
            <person name="Montmayeur A."/>
            <person name="Murphy C."/>
            <person name="Neiman D."/>
            <person name="Pearson M."/>
            <person name="Priest M."/>
            <person name="Roberts A."/>
            <person name="Saif S."/>
            <person name="Shea T."/>
            <person name="Sisk P."/>
            <person name="Sykes S."/>
            <person name="Wortman J."/>
            <person name="Nusbaum C."/>
            <person name="Birren B."/>
        </authorList>
    </citation>
    <scope>NUCLEOTIDE SEQUENCE [LARGE SCALE GENOMIC DNA]</scope>
    <source>
        <strain evidence="2">CCUG 10230</strain>
    </source>
</reference>
<gene>
    <name evidence="2" type="ORF">HMPREF9712_01966</name>
</gene>
<protein>
    <recommendedName>
        <fullName evidence="1">Fe/B12 periplasmic-binding domain-containing protein</fullName>
    </recommendedName>
</protein>
<dbReference type="SUPFAM" id="SSF53807">
    <property type="entry name" value="Helical backbone' metal receptor"/>
    <property type="match status" value="1"/>
</dbReference>
<proteinExistence type="predicted"/>